<keyword evidence="3" id="KW-1185">Reference proteome</keyword>
<feature type="region of interest" description="Disordered" evidence="1">
    <location>
        <begin position="1"/>
        <end position="29"/>
    </location>
</feature>
<protein>
    <submittedName>
        <fullName evidence="2">Uncharacterized protein</fullName>
    </submittedName>
</protein>
<gene>
    <name evidence="2" type="ORF">PENTCL1PPCAC_29654</name>
</gene>
<dbReference type="EMBL" id="BTSX01000006">
    <property type="protein sequence ID" value="GMT07480.1"/>
    <property type="molecule type" value="Genomic_DNA"/>
</dbReference>
<feature type="non-terminal residue" evidence="2">
    <location>
        <position position="1"/>
    </location>
</feature>
<evidence type="ECO:0000256" key="1">
    <source>
        <dbReference type="SAM" id="MobiDB-lite"/>
    </source>
</evidence>
<feature type="region of interest" description="Disordered" evidence="1">
    <location>
        <begin position="47"/>
        <end position="80"/>
    </location>
</feature>
<dbReference type="AlphaFoldDB" id="A0AAV5UMP4"/>
<sequence length="80" mass="8748">GRNSWHAYSSRAPASSSGWRSSPWQPERQPPITACRTSCYGTLVGRTTPPSQCTFPSIHRTRSGTAPCQPPFLSVQSIDN</sequence>
<name>A0AAV5UMP4_9BILA</name>
<organism evidence="2 3">
    <name type="scientific">Pristionchus entomophagus</name>
    <dbReference type="NCBI Taxonomy" id="358040"/>
    <lineage>
        <taxon>Eukaryota</taxon>
        <taxon>Metazoa</taxon>
        <taxon>Ecdysozoa</taxon>
        <taxon>Nematoda</taxon>
        <taxon>Chromadorea</taxon>
        <taxon>Rhabditida</taxon>
        <taxon>Rhabditina</taxon>
        <taxon>Diplogasteromorpha</taxon>
        <taxon>Diplogasteroidea</taxon>
        <taxon>Neodiplogasteridae</taxon>
        <taxon>Pristionchus</taxon>
    </lineage>
</organism>
<dbReference type="Proteomes" id="UP001432027">
    <property type="component" value="Unassembled WGS sequence"/>
</dbReference>
<feature type="compositionally biased region" description="Polar residues" evidence="1">
    <location>
        <begin position="1"/>
        <end position="24"/>
    </location>
</feature>
<comment type="caution">
    <text evidence="2">The sequence shown here is derived from an EMBL/GenBank/DDBJ whole genome shotgun (WGS) entry which is preliminary data.</text>
</comment>
<reference evidence="2" key="1">
    <citation type="submission" date="2023-10" db="EMBL/GenBank/DDBJ databases">
        <title>Genome assembly of Pristionchus species.</title>
        <authorList>
            <person name="Yoshida K."/>
            <person name="Sommer R.J."/>
        </authorList>
    </citation>
    <scope>NUCLEOTIDE SEQUENCE</scope>
    <source>
        <strain evidence="2">RS0144</strain>
    </source>
</reference>
<evidence type="ECO:0000313" key="2">
    <source>
        <dbReference type="EMBL" id="GMT07480.1"/>
    </source>
</evidence>
<evidence type="ECO:0000313" key="3">
    <source>
        <dbReference type="Proteomes" id="UP001432027"/>
    </source>
</evidence>
<proteinExistence type="predicted"/>
<accession>A0AAV5UMP4</accession>